<evidence type="ECO:0000313" key="4">
    <source>
        <dbReference type="EMBL" id="ETO24167.1"/>
    </source>
</evidence>
<organism evidence="4 5">
    <name type="scientific">Reticulomyxa filosa</name>
    <dbReference type="NCBI Taxonomy" id="46433"/>
    <lineage>
        <taxon>Eukaryota</taxon>
        <taxon>Sar</taxon>
        <taxon>Rhizaria</taxon>
        <taxon>Retaria</taxon>
        <taxon>Foraminifera</taxon>
        <taxon>Monothalamids</taxon>
        <taxon>Reticulomyxidae</taxon>
        <taxon>Reticulomyxa</taxon>
    </lineage>
</organism>
<proteinExistence type="predicted"/>
<feature type="region of interest" description="Disordered" evidence="3">
    <location>
        <begin position="57"/>
        <end position="77"/>
    </location>
</feature>
<dbReference type="InterPro" id="IPR004018">
    <property type="entry name" value="RPEL_repeat"/>
</dbReference>
<evidence type="ECO:0000256" key="2">
    <source>
        <dbReference type="PROSITE-ProRule" id="PRU00401"/>
    </source>
</evidence>
<feature type="region of interest" description="Disordered" evidence="3">
    <location>
        <begin position="263"/>
        <end position="297"/>
    </location>
</feature>
<feature type="repeat" description="RPEL" evidence="2">
    <location>
        <begin position="234"/>
        <end position="259"/>
    </location>
</feature>
<keyword evidence="5" id="KW-1185">Reference proteome</keyword>
<feature type="region of interest" description="Disordered" evidence="3">
    <location>
        <begin position="320"/>
        <end position="346"/>
    </location>
</feature>
<dbReference type="AlphaFoldDB" id="X6NFP7"/>
<feature type="compositionally biased region" description="Polar residues" evidence="3">
    <location>
        <begin position="325"/>
        <end position="337"/>
    </location>
</feature>
<dbReference type="SMART" id="SM00707">
    <property type="entry name" value="RPEL"/>
    <property type="match status" value="3"/>
</dbReference>
<protein>
    <submittedName>
        <fullName evidence="4">Uncharacterized protein</fullName>
    </submittedName>
</protein>
<accession>X6NFP7</accession>
<gene>
    <name evidence="4" type="ORF">RFI_12990</name>
</gene>
<dbReference type="Proteomes" id="UP000023152">
    <property type="component" value="Unassembled WGS sequence"/>
</dbReference>
<evidence type="ECO:0000256" key="1">
    <source>
        <dbReference type="ARBA" id="ARBA00022737"/>
    </source>
</evidence>
<evidence type="ECO:0000313" key="5">
    <source>
        <dbReference type="Proteomes" id="UP000023152"/>
    </source>
</evidence>
<comment type="caution">
    <text evidence="4">The sequence shown here is derived from an EMBL/GenBank/DDBJ whole genome shotgun (WGS) entry which is preliminary data.</text>
</comment>
<sequence>MENQTKERRITSLQLRAALQSRLTPDLISASPQKEVATDLLKFMEFYNKLVSNDGQAEEKKWNDGKEAESTHNGRDKIRAKHLKPRSRSIDRLEWKLAQRITLNEMAARSIIPAEYIPTINTEKEYAAAEQEKQSHFLSTEEKLQRKMELKTRPTPQELFQRGVLVEPSLSDPEIVDRIKAKRRNIRKKFAKKYRERMGKDEAIQRNIVDKEEFEKDHEKVKEIRKEERSALKNKLIQRVSERPNRKEIVQRAIVDEQEFNKDHEEVLSSKKQHRRAVTAQLGEKMKQRPKPGQVSELRHLDEDASDEDADADADLHVESGGRRSANQSSLHSNKYLNDSEVKRQQHKQLKTLDTFLQRRIDPKEMEARHIVPRGYWDNPIEAINKQRQSLQLQKKALFAKIAQRGLIRSDFLDTNQ</sequence>
<name>X6NFP7_RETFI</name>
<dbReference type="EMBL" id="ASPP01009393">
    <property type="protein sequence ID" value="ETO24167.1"/>
    <property type="molecule type" value="Genomic_DNA"/>
</dbReference>
<feature type="non-terminal residue" evidence="4">
    <location>
        <position position="417"/>
    </location>
</feature>
<dbReference type="PROSITE" id="PS51073">
    <property type="entry name" value="RPEL"/>
    <property type="match status" value="1"/>
</dbReference>
<keyword evidence="1" id="KW-0677">Repeat</keyword>
<reference evidence="4 5" key="1">
    <citation type="journal article" date="2013" name="Curr. Biol.">
        <title>The Genome of the Foraminiferan Reticulomyxa filosa.</title>
        <authorList>
            <person name="Glockner G."/>
            <person name="Hulsmann N."/>
            <person name="Schleicher M."/>
            <person name="Noegel A.A."/>
            <person name="Eichinger L."/>
            <person name="Gallinger C."/>
            <person name="Pawlowski J."/>
            <person name="Sierra R."/>
            <person name="Euteneuer U."/>
            <person name="Pillet L."/>
            <person name="Moustafa A."/>
            <person name="Platzer M."/>
            <person name="Groth M."/>
            <person name="Szafranski K."/>
            <person name="Schliwa M."/>
        </authorList>
    </citation>
    <scope>NUCLEOTIDE SEQUENCE [LARGE SCALE GENOMIC DNA]</scope>
</reference>
<evidence type="ECO:0000256" key="3">
    <source>
        <dbReference type="SAM" id="MobiDB-lite"/>
    </source>
</evidence>